<evidence type="ECO:0000256" key="3">
    <source>
        <dbReference type="ARBA" id="ARBA00022824"/>
    </source>
</evidence>
<organism evidence="10">
    <name type="scientific">Cacopsylla melanoneura</name>
    <dbReference type="NCBI Taxonomy" id="428564"/>
    <lineage>
        <taxon>Eukaryota</taxon>
        <taxon>Metazoa</taxon>
        <taxon>Ecdysozoa</taxon>
        <taxon>Arthropoda</taxon>
        <taxon>Hexapoda</taxon>
        <taxon>Insecta</taxon>
        <taxon>Pterygota</taxon>
        <taxon>Neoptera</taxon>
        <taxon>Paraneoptera</taxon>
        <taxon>Hemiptera</taxon>
        <taxon>Sternorrhyncha</taxon>
        <taxon>Psylloidea</taxon>
        <taxon>Psyllidae</taxon>
        <taxon>Psyllinae</taxon>
        <taxon>Cacopsylla</taxon>
    </lineage>
</organism>
<dbReference type="PROSITE" id="PS51914">
    <property type="entry name" value="MRH"/>
    <property type="match status" value="2"/>
</dbReference>
<protein>
    <recommendedName>
        <fullName evidence="6">Endoplasmic reticulum lectin 1</fullName>
    </recommendedName>
    <alternativeName>
        <fullName evidence="7">ER lectin</fullName>
    </alternativeName>
</protein>
<feature type="chain" id="PRO_5036428671" description="Endoplasmic reticulum lectin 1" evidence="8">
    <location>
        <begin position="28"/>
        <end position="483"/>
    </location>
</feature>
<dbReference type="GO" id="GO:0030246">
    <property type="term" value="F:carbohydrate binding"/>
    <property type="evidence" value="ECO:0007669"/>
    <property type="project" value="UniProtKB-KW"/>
</dbReference>
<dbReference type="AlphaFoldDB" id="A0A8D8T8G6"/>
<keyword evidence="3" id="KW-0256">Endoplasmic reticulum</keyword>
<dbReference type="GO" id="GO:0005788">
    <property type="term" value="C:endoplasmic reticulum lumen"/>
    <property type="evidence" value="ECO:0007669"/>
    <property type="project" value="TreeGrafter"/>
</dbReference>
<dbReference type="InterPro" id="IPR044865">
    <property type="entry name" value="MRH_dom"/>
</dbReference>
<feature type="domain" description="MRH" evidence="9">
    <location>
        <begin position="344"/>
        <end position="465"/>
    </location>
</feature>
<keyword evidence="4" id="KW-1015">Disulfide bond</keyword>
<dbReference type="InterPro" id="IPR012913">
    <property type="entry name" value="OS9-like_dom"/>
</dbReference>
<dbReference type="EMBL" id="HBUF01149928">
    <property type="protein sequence ID" value="CAG6648000.1"/>
    <property type="molecule type" value="Transcribed_RNA"/>
</dbReference>
<evidence type="ECO:0000256" key="4">
    <source>
        <dbReference type="ARBA" id="ARBA00023157"/>
    </source>
</evidence>
<dbReference type="InterPro" id="IPR009011">
    <property type="entry name" value="Man6P_isomerase_rcpt-bd_dom_sf"/>
</dbReference>
<dbReference type="Gene3D" id="2.70.130.10">
    <property type="entry name" value="Mannose-6-phosphate receptor binding domain"/>
    <property type="match status" value="2"/>
</dbReference>
<dbReference type="PANTHER" id="PTHR15414">
    <property type="entry name" value="OS-9-RELATED"/>
    <property type="match status" value="1"/>
</dbReference>
<dbReference type="EMBL" id="HBUF01255372">
    <property type="protein sequence ID" value="CAG6681356.1"/>
    <property type="molecule type" value="Transcribed_RNA"/>
</dbReference>
<keyword evidence="10" id="KW-0430">Lectin</keyword>
<reference evidence="10" key="1">
    <citation type="submission" date="2021-05" db="EMBL/GenBank/DDBJ databases">
        <authorList>
            <person name="Alioto T."/>
            <person name="Alioto T."/>
            <person name="Gomez Garrido J."/>
        </authorList>
    </citation>
    <scope>NUCLEOTIDE SEQUENCE</scope>
</reference>
<dbReference type="GO" id="GO:0030970">
    <property type="term" value="P:retrograde protein transport, ER to cytosol"/>
    <property type="evidence" value="ECO:0007669"/>
    <property type="project" value="TreeGrafter"/>
</dbReference>
<comment type="subcellular location">
    <subcellularLocation>
        <location evidence="1">Endoplasmic reticulum</location>
    </subcellularLocation>
</comment>
<evidence type="ECO:0000256" key="2">
    <source>
        <dbReference type="ARBA" id="ARBA00022729"/>
    </source>
</evidence>
<proteinExistence type="predicted"/>
<evidence type="ECO:0000256" key="8">
    <source>
        <dbReference type="SAM" id="SignalP"/>
    </source>
</evidence>
<feature type="signal peptide" evidence="8">
    <location>
        <begin position="1"/>
        <end position="27"/>
    </location>
</feature>
<comment type="function">
    <text evidence="5">Probable lectin that binds selectively to improperly folded lumenal proteins. May function in endoplasmic reticulum quality control and endoplasmic reticulum-associated degradation (ERAD) of both non-glycosylated proteins and glycoproteins.</text>
</comment>
<feature type="domain" description="MRH" evidence="9">
    <location>
        <begin position="102"/>
        <end position="234"/>
    </location>
</feature>
<dbReference type="EMBL" id="HBUF01255373">
    <property type="protein sequence ID" value="CAG6681360.1"/>
    <property type="molecule type" value="Transcribed_RNA"/>
</dbReference>
<sequence>MTEKSGRNLIYILPLLCFEWAACDILSKPFDDTTLFKINWPGKDDTNLLDKLNTHEVLSIVSTNQERYQCYLPDISASNKNSEEVYSGPGPLEIIEPLFSQKPCSYRLESYWTYEVCHGRYVRQFHEDREGKKEVRLQEYYLGKWDRSNVAVVLSKLEESPEGVMGYKKIEGTKLPYMEINMTDGTLCDLNGEPRETRVLYMCHATGRHDIYSLKETSTCKYEVIILTSLLCKHPKFKAPETGEHNIYCRPQLPSTATKPLNLIKIEAESLKARHQSFLTLDSDDKLQKVLAIFKVDPVEGQEGEPRIQVELRSLDSPPAPQHTLLPNILSEPPGTILSFLSGDHCFHGGAGWWKYEFCYQKKVDQYHVHEDHSKTTVRLGEFHLEAHKQWLKDHPHKLPKPLEERSFVSHLYSQGAMCESTGKPREVEVKLKCVNSGGSVALYLLEPHTCRYILGVESSMICKLLPYADEFGIFKDVPAHLL</sequence>
<dbReference type="FunFam" id="2.70.130.10:FF:000001">
    <property type="entry name" value="Endoplasmic reticulum lectin 1"/>
    <property type="match status" value="1"/>
</dbReference>
<evidence type="ECO:0000256" key="5">
    <source>
        <dbReference type="ARBA" id="ARBA00037585"/>
    </source>
</evidence>
<dbReference type="InterPro" id="IPR045149">
    <property type="entry name" value="OS-9-like"/>
</dbReference>
<accession>A0A8D8T8G6</accession>
<dbReference type="Pfam" id="PF07915">
    <property type="entry name" value="PRKCSH"/>
    <property type="match status" value="2"/>
</dbReference>
<evidence type="ECO:0000256" key="1">
    <source>
        <dbReference type="ARBA" id="ARBA00004240"/>
    </source>
</evidence>
<dbReference type="GO" id="GO:0030968">
    <property type="term" value="P:endoplasmic reticulum unfolded protein response"/>
    <property type="evidence" value="ECO:0007669"/>
    <property type="project" value="InterPro"/>
</dbReference>
<name>A0A8D8T8G6_9HEMI</name>
<evidence type="ECO:0000256" key="6">
    <source>
        <dbReference type="ARBA" id="ARBA00041108"/>
    </source>
</evidence>
<evidence type="ECO:0000259" key="9">
    <source>
        <dbReference type="PROSITE" id="PS51914"/>
    </source>
</evidence>
<dbReference type="EMBL" id="HBUF01255375">
    <property type="protein sequence ID" value="CAG6681367.1"/>
    <property type="molecule type" value="Transcribed_RNA"/>
</dbReference>
<evidence type="ECO:0000256" key="7">
    <source>
        <dbReference type="ARBA" id="ARBA00041661"/>
    </source>
</evidence>
<dbReference type="SUPFAM" id="SSF50911">
    <property type="entry name" value="Mannose 6-phosphate receptor domain"/>
    <property type="match status" value="2"/>
</dbReference>
<dbReference type="PANTHER" id="PTHR15414:SF0">
    <property type="entry name" value="ENDOPLASMIC RETICULUM LECTIN 1"/>
    <property type="match status" value="1"/>
</dbReference>
<evidence type="ECO:0000313" key="10">
    <source>
        <dbReference type="EMBL" id="CAG6681367.1"/>
    </source>
</evidence>
<keyword evidence="2 8" id="KW-0732">Signal</keyword>
<dbReference type="EMBL" id="HBUF01659506">
    <property type="protein sequence ID" value="CAG6788386.1"/>
    <property type="molecule type" value="Transcribed_RNA"/>
</dbReference>